<proteinExistence type="predicted"/>
<dbReference type="RefSeq" id="WP_080043929.1">
    <property type="nucleotide sequence ID" value="NZ_CP017717.1"/>
</dbReference>
<evidence type="ECO:0000256" key="1">
    <source>
        <dbReference type="SAM" id="MobiDB-lite"/>
    </source>
</evidence>
<evidence type="ECO:0000313" key="2">
    <source>
        <dbReference type="EMBL" id="AQZ67618.1"/>
    </source>
</evidence>
<dbReference type="Proteomes" id="UP000190797">
    <property type="component" value="Chromosome"/>
</dbReference>
<gene>
    <name evidence="2" type="ORF">BKM31_44670</name>
</gene>
<sequence length="116" mass="12958">MSANQLPRPGGGLTHNMSRDHARHDCPNCLRNGGHHVKADEEMLPLWAQPAIKPIGQTSAPTRWKCSYWSARNHEHCGTTEKIRNHPGIGPRCPVHDPNTLNIAYRALILTADKEK</sequence>
<dbReference type="AlphaFoldDB" id="A0A1V0ABL9"/>
<keyword evidence="3" id="KW-1185">Reference proteome</keyword>
<name>A0A1V0ABL9_9ACTN</name>
<reference evidence="3" key="1">
    <citation type="journal article" date="2017" name="Med. Chem. Commun.">
        <title>Nonomuraea sp. ATCC 55076 harbours the largest actinomycete chromosome to date and the kistamicin biosynthetic gene cluster.</title>
        <authorList>
            <person name="Nazari B."/>
            <person name="Forneris C.C."/>
            <person name="Gibson M.I."/>
            <person name="Moon K."/>
            <person name="Schramma K.R."/>
            <person name="Seyedsayamdost M.R."/>
        </authorList>
    </citation>
    <scope>NUCLEOTIDE SEQUENCE [LARGE SCALE GENOMIC DNA]</scope>
    <source>
        <strain evidence="3">ATCC 55076</strain>
    </source>
</reference>
<organism evidence="2 3">
    <name type="scientific">[Actinomadura] parvosata subsp. kistnae</name>
    <dbReference type="NCBI Taxonomy" id="1909395"/>
    <lineage>
        <taxon>Bacteria</taxon>
        <taxon>Bacillati</taxon>
        <taxon>Actinomycetota</taxon>
        <taxon>Actinomycetes</taxon>
        <taxon>Streptosporangiales</taxon>
        <taxon>Streptosporangiaceae</taxon>
        <taxon>Nonomuraea</taxon>
    </lineage>
</organism>
<accession>A0A1V0ABL9</accession>
<protein>
    <submittedName>
        <fullName evidence="2">Uncharacterized protein</fullName>
    </submittedName>
</protein>
<feature type="region of interest" description="Disordered" evidence="1">
    <location>
        <begin position="1"/>
        <end position="25"/>
    </location>
</feature>
<dbReference type="OrthoDB" id="4265034at2"/>
<dbReference type="EMBL" id="CP017717">
    <property type="protein sequence ID" value="AQZ67618.1"/>
    <property type="molecule type" value="Genomic_DNA"/>
</dbReference>
<dbReference type="STRING" id="1909395.BKM31_44670"/>
<dbReference type="KEGG" id="noa:BKM31_44670"/>
<evidence type="ECO:0000313" key="3">
    <source>
        <dbReference type="Proteomes" id="UP000190797"/>
    </source>
</evidence>